<proteinExistence type="inferred from homology"/>
<name>A0A7X8SJS1_9BACT</name>
<dbReference type="NCBIfam" id="NF005559">
    <property type="entry name" value="PRK07231.1"/>
    <property type="match status" value="1"/>
</dbReference>
<dbReference type="FunFam" id="3.40.50.720:FF:000084">
    <property type="entry name" value="Short-chain dehydrogenase reductase"/>
    <property type="match status" value="1"/>
</dbReference>
<organism evidence="3 4">
    <name type="scientific">Flammeovirga agarivorans</name>
    <dbReference type="NCBI Taxonomy" id="2726742"/>
    <lineage>
        <taxon>Bacteria</taxon>
        <taxon>Pseudomonadati</taxon>
        <taxon>Bacteroidota</taxon>
        <taxon>Cytophagia</taxon>
        <taxon>Cytophagales</taxon>
        <taxon>Flammeovirgaceae</taxon>
        <taxon>Flammeovirga</taxon>
    </lineage>
</organism>
<protein>
    <submittedName>
        <fullName evidence="3">Glucose 1-dehydrogenase</fullName>
        <ecNumber evidence="3">1.1.1.47</ecNumber>
    </submittedName>
</protein>
<dbReference type="RefSeq" id="WP_168882145.1">
    <property type="nucleotide sequence ID" value="NZ_JABAIL010000003.1"/>
</dbReference>
<accession>A0A7X8SJS1</accession>
<dbReference type="EMBL" id="JABAIL010000003">
    <property type="protein sequence ID" value="NLR91422.1"/>
    <property type="molecule type" value="Genomic_DNA"/>
</dbReference>
<evidence type="ECO:0000313" key="4">
    <source>
        <dbReference type="Proteomes" id="UP000585050"/>
    </source>
</evidence>
<dbReference type="Pfam" id="PF13561">
    <property type="entry name" value="adh_short_C2"/>
    <property type="match status" value="1"/>
</dbReference>
<dbReference type="PANTHER" id="PTHR43639:SF1">
    <property type="entry name" value="SHORT-CHAIN DEHYDROGENASE_REDUCTASE FAMILY PROTEIN"/>
    <property type="match status" value="1"/>
</dbReference>
<reference evidence="3 4" key="1">
    <citation type="submission" date="2020-04" db="EMBL/GenBank/DDBJ databases">
        <title>Flammeovirga sp. SR4, a novel species isolated from seawater.</title>
        <authorList>
            <person name="Wang X."/>
        </authorList>
    </citation>
    <scope>NUCLEOTIDE SEQUENCE [LARGE SCALE GENOMIC DNA]</scope>
    <source>
        <strain evidence="3 4">SR4</strain>
    </source>
</reference>
<dbReference type="PRINTS" id="PR00081">
    <property type="entry name" value="GDHRDH"/>
</dbReference>
<dbReference type="Proteomes" id="UP000585050">
    <property type="component" value="Unassembled WGS sequence"/>
</dbReference>
<evidence type="ECO:0000256" key="2">
    <source>
        <dbReference type="ARBA" id="ARBA00023002"/>
    </source>
</evidence>
<dbReference type="PROSITE" id="PS00061">
    <property type="entry name" value="ADH_SHORT"/>
    <property type="match status" value="1"/>
</dbReference>
<keyword evidence="4" id="KW-1185">Reference proteome</keyword>
<dbReference type="InterPro" id="IPR020904">
    <property type="entry name" value="Sc_DH/Rdtase_CS"/>
</dbReference>
<comment type="similarity">
    <text evidence="1">Belongs to the short-chain dehydrogenases/reductases (SDR) family.</text>
</comment>
<comment type="caution">
    <text evidence="3">The sequence shown here is derived from an EMBL/GenBank/DDBJ whole genome shotgun (WGS) entry which is preliminary data.</text>
</comment>
<evidence type="ECO:0000313" key="3">
    <source>
        <dbReference type="EMBL" id="NLR91422.1"/>
    </source>
</evidence>
<sequence length="248" mass="26288">MNNLEGKVAVITGASKGIGKGIAKALASQGVCVAINYNSDKTAADQLVEELKSKDYQAMAFQADVSNKTDVTNMFNQIKSAIGNIDILVNNAGVYHFEPIETVTVDEFQRQMNTNVLGSMLCSQEALSHFGDKGGSIINISSVATTRPTAYTSLYTATKSAIDGFTQSLAKELGPRNIRVNAILPGLVETEGTHTIGTIGSESEANFVTMTPMGRVGQPNDIAQVVSFLATSNAQWITGQKIEVTGGF</sequence>
<dbReference type="AlphaFoldDB" id="A0A7X8SJS1"/>
<dbReference type="InterPro" id="IPR036291">
    <property type="entry name" value="NAD(P)-bd_dom_sf"/>
</dbReference>
<dbReference type="Gene3D" id="3.40.50.720">
    <property type="entry name" value="NAD(P)-binding Rossmann-like Domain"/>
    <property type="match status" value="1"/>
</dbReference>
<gene>
    <name evidence="3" type="ORF">HGP29_09410</name>
</gene>
<evidence type="ECO:0000256" key="1">
    <source>
        <dbReference type="ARBA" id="ARBA00006484"/>
    </source>
</evidence>
<dbReference type="PANTHER" id="PTHR43639">
    <property type="entry name" value="OXIDOREDUCTASE, SHORT-CHAIN DEHYDROGENASE/REDUCTASE FAMILY (AFU_ORTHOLOGUE AFUA_5G02870)"/>
    <property type="match status" value="1"/>
</dbReference>
<dbReference type="SUPFAM" id="SSF51735">
    <property type="entry name" value="NAD(P)-binding Rossmann-fold domains"/>
    <property type="match status" value="1"/>
</dbReference>
<dbReference type="PRINTS" id="PR00080">
    <property type="entry name" value="SDRFAMILY"/>
</dbReference>
<dbReference type="InterPro" id="IPR002347">
    <property type="entry name" value="SDR_fam"/>
</dbReference>
<dbReference type="EC" id="1.1.1.47" evidence="3"/>
<dbReference type="GO" id="GO:0047936">
    <property type="term" value="F:glucose 1-dehydrogenase [NAD(P)+] activity"/>
    <property type="evidence" value="ECO:0007669"/>
    <property type="project" value="UniProtKB-EC"/>
</dbReference>
<keyword evidence="2 3" id="KW-0560">Oxidoreductase</keyword>